<feature type="signal peptide" evidence="1">
    <location>
        <begin position="1"/>
        <end position="21"/>
    </location>
</feature>
<accession>A0A8C9ES05</accession>
<protein>
    <submittedName>
        <fullName evidence="2">Uncharacterized protein</fullName>
    </submittedName>
</protein>
<dbReference type="Proteomes" id="UP000694428">
    <property type="component" value="Unplaced"/>
</dbReference>
<dbReference type="Ensembl" id="ENSPSTT00000004352.1">
    <property type="protein sequence ID" value="ENSPSTP00000004139.1"/>
    <property type="gene ID" value="ENSPSTG00000003013.1"/>
</dbReference>
<dbReference type="AlphaFoldDB" id="A0A8C9ES05"/>
<evidence type="ECO:0000256" key="1">
    <source>
        <dbReference type="SAM" id="SignalP"/>
    </source>
</evidence>
<keyword evidence="1" id="KW-0732">Signal</keyword>
<organism evidence="2 3">
    <name type="scientific">Pavo cristatus</name>
    <name type="common">Indian peafowl</name>
    <name type="synonym">Blue peafowl</name>
    <dbReference type="NCBI Taxonomy" id="9049"/>
    <lineage>
        <taxon>Eukaryota</taxon>
        <taxon>Metazoa</taxon>
        <taxon>Chordata</taxon>
        <taxon>Craniata</taxon>
        <taxon>Vertebrata</taxon>
        <taxon>Euteleostomi</taxon>
        <taxon>Archelosauria</taxon>
        <taxon>Archosauria</taxon>
        <taxon>Dinosauria</taxon>
        <taxon>Saurischia</taxon>
        <taxon>Theropoda</taxon>
        <taxon>Coelurosauria</taxon>
        <taxon>Aves</taxon>
        <taxon>Neognathae</taxon>
        <taxon>Galloanserae</taxon>
        <taxon>Galliformes</taxon>
        <taxon>Phasianidae</taxon>
        <taxon>Phasianinae</taxon>
        <taxon>Pavo</taxon>
    </lineage>
</organism>
<name>A0A8C9ES05_PAVCR</name>
<evidence type="ECO:0000313" key="2">
    <source>
        <dbReference type="Ensembl" id="ENSPSTP00000004139.1"/>
    </source>
</evidence>
<reference evidence="2" key="1">
    <citation type="submission" date="2025-08" db="UniProtKB">
        <authorList>
            <consortium name="Ensembl"/>
        </authorList>
    </citation>
    <scope>IDENTIFICATION</scope>
</reference>
<reference evidence="2" key="2">
    <citation type="submission" date="2025-09" db="UniProtKB">
        <authorList>
            <consortium name="Ensembl"/>
        </authorList>
    </citation>
    <scope>IDENTIFICATION</scope>
</reference>
<sequence length="96" mass="9821">MESGCGLGTLCLLLCLGPVVGFGVDPSLQIDVLSELGLPGSAAGVRQVPGLHNGSKAFLFPGTAPRCWCAAPLPPVLCSLPPAPLSPLFSVFFFLL</sequence>
<proteinExistence type="predicted"/>
<feature type="chain" id="PRO_5034095433" evidence="1">
    <location>
        <begin position="22"/>
        <end position="96"/>
    </location>
</feature>
<evidence type="ECO:0000313" key="3">
    <source>
        <dbReference type="Proteomes" id="UP000694428"/>
    </source>
</evidence>
<keyword evidence="3" id="KW-1185">Reference proteome</keyword>